<keyword evidence="2" id="KW-0808">Transferase</keyword>
<dbReference type="AlphaFoldDB" id="A0A5D3C135"/>
<feature type="domain" description="Integrase zinc-binding" evidence="1">
    <location>
        <begin position="25"/>
        <end position="60"/>
    </location>
</feature>
<keyword evidence="2" id="KW-0548">Nucleotidyltransferase</keyword>
<evidence type="ECO:0000259" key="1">
    <source>
        <dbReference type="Pfam" id="PF17921"/>
    </source>
</evidence>
<reference evidence="2 3" key="1">
    <citation type="submission" date="2019-08" db="EMBL/GenBank/DDBJ databases">
        <title>Draft genome sequences of two oriental melons (Cucumis melo L. var makuwa).</title>
        <authorList>
            <person name="Kwon S.-Y."/>
        </authorList>
    </citation>
    <scope>NUCLEOTIDE SEQUENCE [LARGE SCALE GENOMIC DNA]</scope>
    <source>
        <strain evidence="3">cv. Chang Bougi</strain>
        <tissue evidence="2">Leaf</tissue>
    </source>
</reference>
<gene>
    <name evidence="2" type="ORF">E5676_scaffold143G00900</name>
</gene>
<organism evidence="2 3">
    <name type="scientific">Cucumis melo var. makuwa</name>
    <name type="common">Oriental melon</name>
    <dbReference type="NCBI Taxonomy" id="1194695"/>
    <lineage>
        <taxon>Eukaryota</taxon>
        <taxon>Viridiplantae</taxon>
        <taxon>Streptophyta</taxon>
        <taxon>Embryophyta</taxon>
        <taxon>Tracheophyta</taxon>
        <taxon>Spermatophyta</taxon>
        <taxon>Magnoliopsida</taxon>
        <taxon>eudicotyledons</taxon>
        <taxon>Gunneridae</taxon>
        <taxon>Pentapetalae</taxon>
        <taxon>rosids</taxon>
        <taxon>fabids</taxon>
        <taxon>Cucurbitales</taxon>
        <taxon>Cucurbitaceae</taxon>
        <taxon>Benincaseae</taxon>
        <taxon>Cucumis</taxon>
    </lineage>
</organism>
<accession>A0A5D3C135</accession>
<keyword evidence="2" id="KW-0695">RNA-directed DNA polymerase</keyword>
<dbReference type="Proteomes" id="UP000321947">
    <property type="component" value="Unassembled WGS sequence"/>
</dbReference>
<dbReference type="InterPro" id="IPR041588">
    <property type="entry name" value="Integrase_H2C2"/>
</dbReference>
<name>A0A5D3C135_CUCMM</name>
<dbReference type="Gene3D" id="1.10.340.70">
    <property type="match status" value="1"/>
</dbReference>
<proteinExistence type="predicted"/>
<dbReference type="GO" id="GO:0003964">
    <property type="term" value="F:RNA-directed DNA polymerase activity"/>
    <property type="evidence" value="ECO:0007669"/>
    <property type="project" value="UniProtKB-KW"/>
</dbReference>
<protein>
    <submittedName>
        <fullName evidence="2">Reverse transcriptase</fullName>
    </submittedName>
</protein>
<sequence length="262" mass="30609">MIEEQVLGIANVTKPFELETNASNYERTYAFLKEGYFWPNMRDDVMKYTKTCLFCQQDKVKKAKVARLLKPLPAPQELERVFLWTSTPISQNRVDNTIVLQTCCKVIGSPDKHHELGSAAGCGRILFQCLNELVNWEKPIQDYIARAYLEKASKRMKKWVDKKHRPLEFRVSGIAYMDENSSSNSCEQPKSPNIKIMTTCSATHHLTKHRSKSERRKRCLRILTDQVRKGRRPTRRIHKYLVRYKNLPVEETSWECVDDLEA</sequence>
<evidence type="ECO:0000313" key="3">
    <source>
        <dbReference type="Proteomes" id="UP000321947"/>
    </source>
</evidence>
<dbReference type="CDD" id="cd00024">
    <property type="entry name" value="CD_CSD"/>
    <property type="match status" value="1"/>
</dbReference>
<evidence type="ECO:0000313" key="2">
    <source>
        <dbReference type="EMBL" id="TYK04892.1"/>
    </source>
</evidence>
<dbReference type="EMBL" id="SSTD01014011">
    <property type="protein sequence ID" value="TYK04892.1"/>
    <property type="molecule type" value="Genomic_DNA"/>
</dbReference>
<dbReference type="Pfam" id="PF17921">
    <property type="entry name" value="Integrase_H2C2"/>
    <property type="match status" value="1"/>
</dbReference>
<comment type="caution">
    <text evidence="2">The sequence shown here is derived from an EMBL/GenBank/DDBJ whole genome shotgun (WGS) entry which is preliminary data.</text>
</comment>